<evidence type="ECO:0000313" key="1">
    <source>
        <dbReference type="EMBL" id="MEQ2162581.1"/>
    </source>
</evidence>
<name>A0ABV0MUM3_9TELE</name>
<gene>
    <name evidence="1" type="ORF">GOODEAATRI_021251</name>
</gene>
<accession>A0ABV0MUM3</accession>
<proteinExistence type="predicted"/>
<organism evidence="1 2">
    <name type="scientific">Goodea atripinnis</name>
    <dbReference type="NCBI Taxonomy" id="208336"/>
    <lineage>
        <taxon>Eukaryota</taxon>
        <taxon>Metazoa</taxon>
        <taxon>Chordata</taxon>
        <taxon>Craniata</taxon>
        <taxon>Vertebrata</taxon>
        <taxon>Euteleostomi</taxon>
        <taxon>Actinopterygii</taxon>
        <taxon>Neopterygii</taxon>
        <taxon>Teleostei</taxon>
        <taxon>Neoteleostei</taxon>
        <taxon>Acanthomorphata</taxon>
        <taxon>Ovalentaria</taxon>
        <taxon>Atherinomorphae</taxon>
        <taxon>Cyprinodontiformes</taxon>
        <taxon>Goodeidae</taxon>
        <taxon>Goodea</taxon>
    </lineage>
</organism>
<protein>
    <submittedName>
        <fullName evidence="1">Uncharacterized protein</fullName>
    </submittedName>
</protein>
<comment type="caution">
    <text evidence="1">The sequence shown here is derived from an EMBL/GenBank/DDBJ whole genome shotgun (WGS) entry which is preliminary data.</text>
</comment>
<dbReference type="EMBL" id="JAHRIO010012052">
    <property type="protein sequence ID" value="MEQ2162581.1"/>
    <property type="molecule type" value="Genomic_DNA"/>
</dbReference>
<evidence type="ECO:0000313" key="2">
    <source>
        <dbReference type="Proteomes" id="UP001476798"/>
    </source>
</evidence>
<reference evidence="1 2" key="1">
    <citation type="submission" date="2021-06" db="EMBL/GenBank/DDBJ databases">
        <authorList>
            <person name="Palmer J.M."/>
        </authorList>
    </citation>
    <scope>NUCLEOTIDE SEQUENCE [LARGE SCALE GENOMIC DNA]</scope>
    <source>
        <strain evidence="1 2">GA_2019</strain>
        <tissue evidence="1">Muscle</tissue>
    </source>
</reference>
<keyword evidence="2" id="KW-1185">Reference proteome</keyword>
<dbReference type="Proteomes" id="UP001476798">
    <property type="component" value="Unassembled WGS sequence"/>
</dbReference>
<sequence length="80" mass="8842">MSNGYGYNRNPNNFTATSHLYQSVRPSSPTSYEASGKDLNFVLIEKENAPVKKETERLVMAKDTGKQFVSTSPAAYTGFT</sequence>